<accession>A0A6M3L534</accession>
<feature type="transmembrane region" description="Helical" evidence="1">
    <location>
        <begin position="13"/>
        <end position="34"/>
    </location>
</feature>
<keyword evidence="1" id="KW-0812">Transmembrane</keyword>
<evidence type="ECO:0000313" key="2">
    <source>
        <dbReference type="EMBL" id="QJA89379.1"/>
    </source>
</evidence>
<evidence type="ECO:0000256" key="1">
    <source>
        <dbReference type="SAM" id="Phobius"/>
    </source>
</evidence>
<proteinExistence type="predicted"/>
<keyword evidence="1" id="KW-0472">Membrane</keyword>
<keyword evidence="1" id="KW-1133">Transmembrane helix</keyword>
<dbReference type="EMBL" id="MT142842">
    <property type="protein sequence ID" value="QJA89379.1"/>
    <property type="molecule type" value="Genomic_DNA"/>
</dbReference>
<reference evidence="2" key="1">
    <citation type="submission" date="2020-03" db="EMBL/GenBank/DDBJ databases">
        <title>The deep terrestrial virosphere.</title>
        <authorList>
            <person name="Holmfeldt K."/>
            <person name="Nilsson E."/>
            <person name="Simone D."/>
            <person name="Lopez-Fernandez M."/>
            <person name="Wu X."/>
            <person name="de Brujin I."/>
            <person name="Lundin D."/>
            <person name="Andersson A."/>
            <person name="Bertilsson S."/>
            <person name="Dopson M."/>
        </authorList>
    </citation>
    <scope>NUCLEOTIDE SEQUENCE</scope>
    <source>
        <strain evidence="2">MM415B02561</strain>
    </source>
</reference>
<name>A0A6M3L534_9ZZZZ</name>
<sequence>MIEKQNGHWKPDWSAIITAIVIIATIVAMHYTAIGELNVKRTVLEGRVGSLEMQLELRLKSVDITLASMDKTLDKLETKLDEVRMP</sequence>
<gene>
    <name evidence="2" type="ORF">MM415B02561_0008</name>
</gene>
<organism evidence="2">
    <name type="scientific">viral metagenome</name>
    <dbReference type="NCBI Taxonomy" id="1070528"/>
    <lineage>
        <taxon>unclassified sequences</taxon>
        <taxon>metagenomes</taxon>
        <taxon>organismal metagenomes</taxon>
    </lineage>
</organism>
<dbReference type="AlphaFoldDB" id="A0A6M3L534"/>
<protein>
    <submittedName>
        <fullName evidence="2">Uncharacterized protein</fullName>
    </submittedName>
</protein>